<name>A0A5C6EC82_9BACT</name>
<dbReference type="InterPro" id="IPR019257">
    <property type="entry name" value="MeTrfase_dom"/>
</dbReference>
<dbReference type="Proteomes" id="UP000317977">
    <property type="component" value="Unassembled WGS sequence"/>
</dbReference>
<dbReference type="InterPro" id="IPR029063">
    <property type="entry name" value="SAM-dependent_MTases_sf"/>
</dbReference>
<dbReference type="GO" id="GO:0052706">
    <property type="term" value="F:L-histidine N(alpha)-methyltransferase activity"/>
    <property type="evidence" value="ECO:0007669"/>
    <property type="project" value="UniProtKB-EC"/>
</dbReference>
<evidence type="ECO:0000313" key="5">
    <source>
        <dbReference type="Proteomes" id="UP000317977"/>
    </source>
</evidence>
<dbReference type="PANTHER" id="PTHR43397:SF1">
    <property type="entry name" value="ERGOTHIONEINE BIOSYNTHESIS PROTEIN 1"/>
    <property type="match status" value="1"/>
</dbReference>
<dbReference type="InterPro" id="IPR051128">
    <property type="entry name" value="EgtD_Methyltrsf_superfamily"/>
</dbReference>
<proteinExistence type="predicted"/>
<evidence type="ECO:0000256" key="1">
    <source>
        <dbReference type="ARBA" id="ARBA00022603"/>
    </source>
</evidence>
<gene>
    <name evidence="4" type="primary">egtD</name>
    <name evidence="4" type="ORF">Poly59_55750</name>
</gene>
<accession>A0A5C6EC82</accession>
<dbReference type="AlphaFoldDB" id="A0A5C6EC82"/>
<dbReference type="SUPFAM" id="SSF53335">
    <property type="entry name" value="S-adenosyl-L-methionine-dependent methyltransferases"/>
    <property type="match status" value="1"/>
</dbReference>
<sequence length="245" mass="26747">MLIEFGSGSSIKTRILLDALIDPVAYVPVDVSAEHLLMTADDLRSSYPRIEICPVVADFTKPFSLPTTKAPYSHVALYFPGSTIGNYTPEEAAGLLASIAKLLGPQGGLLIGIDLQKDVSTIVAAYDDSQGVTAKFNLNLLERINRELNGDFVLPNFQHKAIYNSTDHRIEISIVSLVDQNVMVGDTVVNFAKGEKILTEYSHKYSIEGFAELARPHGFSLHQQWTDSEGLFGLLHLVLDGAADE</sequence>
<keyword evidence="2 4" id="KW-0808">Transferase</keyword>
<organism evidence="4 5">
    <name type="scientific">Rubripirellula reticaptiva</name>
    <dbReference type="NCBI Taxonomy" id="2528013"/>
    <lineage>
        <taxon>Bacteria</taxon>
        <taxon>Pseudomonadati</taxon>
        <taxon>Planctomycetota</taxon>
        <taxon>Planctomycetia</taxon>
        <taxon>Pirellulales</taxon>
        <taxon>Pirellulaceae</taxon>
        <taxon>Rubripirellula</taxon>
    </lineage>
</organism>
<reference evidence="4 5" key="1">
    <citation type="submission" date="2019-02" db="EMBL/GenBank/DDBJ databases">
        <title>Deep-cultivation of Planctomycetes and their phenomic and genomic characterization uncovers novel biology.</title>
        <authorList>
            <person name="Wiegand S."/>
            <person name="Jogler M."/>
            <person name="Boedeker C."/>
            <person name="Pinto D."/>
            <person name="Vollmers J."/>
            <person name="Rivas-Marin E."/>
            <person name="Kohn T."/>
            <person name="Peeters S.H."/>
            <person name="Heuer A."/>
            <person name="Rast P."/>
            <person name="Oberbeckmann S."/>
            <person name="Bunk B."/>
            <person name="Jeske O."/>
            <person name="Meyerdierks A."/>
            <person name="Storesund J.E."/>
            <person name="Kallscheuer N."/>
            <person name="Luecker S."/>
            <person name="Lage O.M."/>
            <person name="Pohl T."/>
            <person name="Merkel B.J."/>
            <person name="Hornburger P."/>
            <person name="Mueller R.-W."/>
            <person name="Bruemmer F."/>
            <person name="Labrenz M."/>
            <person name="Spormann A.M."/>
            <person name="Op Den Camp H."/>
            <person name="Overmann J."/>
            <person name="Amann R."/>
            <person name="Jetten M.S.M."/>
            <person name="Mascher T."/>
            <person name="Medema M.H."/>
            <person name="Devos D.P."/>
            <person name="Kaster A.-K."/>
            <person name="Ovreas L."/>
            <person name="Rohde M."/>
            <person name="Galperin M.Y."/>
            <person name="Jogler C."/>
        </authorList>
    </citation>
    <scope>NUCLEOTIDE SEQUENCE [LARGE SCALE GENOMIC DNA]</scope>
    <source>
        <strain evidence="4 5">Poly59</strain>
    </source>
</reference>
<dbReference type="Pfam" id="PF10017">
    <property type="entry name" value="Methyltransf_33"/>
    <property type="match status" value="1"/>
</dbReference>
<keyword evidence="1 4" id="KW-0489">Methyltransferase</keyword>
<evidence type="ECO:0000259" key="3">
    <source>
        <dbReference type="Pfam" id="PF10017"/>
    </source>
</evidence>
<evidence type="ECO:0000313" key="4">
    <source>
        <dbReference type="EMBL" id="TWU46602.1"/>
    </source>
</evidence>
<dbReference type="EC" id="2.1.1.44" evidence="4"/>
<evidence type="ECO:0000256" key="2">
    <source>
        <dbReference type="ARBA" id="ARBA00022679"/>
    </source>
</evidence>
<protein>
    <submittedName>
        <fullName evidence="4">Histidine-specific methyltransferase EgtD</fullName>
        <ecNumber evidence="4">2.1.1.44</ecNumber>
    </submittedName>
</protein>
<dbReference type="GO" id="GO:0032259">
    <property type="term" value="P:methylation"/>
    <property type="evidence" value="ECO:0007669"/>
    <property type="project" value="UniProtKB-KW"/>
</dbReference>
<dbReference type="EMBL" id="SJPX01000006">
    <property type="protein sequence ID" value="TWU46602.1"/>
    <property type="molecule type" value="Genomic_DNA"/>
</dbReference>
<dbReference type="Gene3D" id="3.40.50.150">
    <property type="entry name" value="Vaccinia Virus protein VP39"/>
    <property type="match status" value="1"/>
</dbReference>
<feature type="domain" description="Histidine-specific methyltransferase SAM-dependent" evidence="3">
    <location>
        <begin position="2"/>
        <end position="237"/>
    </location>
</feature>
<dbReference type="PANTHER" id="PTHR43397">
    <property type="entry name" value="ERGOTHIONEINE BIOSYNTHESIS PROTEIN 1"/>
    <property type="match status" value="1"/>
</dbReference>
<comment type="caution">
    <text evidence="4">The sequence shown here is derived from an EMBL/GenBank/DDBJ whole genome shotgun (WGS) entry which is preliminary data.</text>
</comment>
<keyword evidence="5" id="KW-1185">Reference proteome</keyword>